<feature type="compositionally biased region" description="Polar residues" evidence="1">
    <location>
        <begin position="87"/>
        <end position="100"/>
    </location>
</feature>
<feature type="region of interest" description="Disordered" evidence="1">
    <location>
        <begin position="643"/>
        <end position="696"/>
    </location>
</feature>
<feature type="region of interest" description="Disordered" evidence="1">
    <location>
        <begin position="169"/>
        <end position="193"/>
    </location>
</feature>
<dbReference type="EMBL" id="BRYB01005838">
    <property type="protein sequence ID" value="GMI29620.1"/>
    <property type="molecule type" value="Genomic_DNA"/>
</dbReference>
<reference evidence="2 3" key="1">
    <citation type="journal article" date="2023" name="Commun. Biol.">
        <title>Genome analysis of Parmales, the sister group of diatoms, reveals the evolutionary specialization of diatoms from phago-mixotrophs to photoautotrophs.</title>
        <authorList>
            <person name="Ban H."/>
            <person name="Sato S."/>
            <person name="Yoshikawa S."/>
            <person name="Yamada K."/>
            <person name="Nakamura Y."/>
            <person name="Ichinomiya M."/>
            <person name="Sato N."/>
            <person name="Blanc-Mathieu R."/>
            <person name="Endo H."/>
            <person name="Kuwata A."/>
            <person name="Ogata H."/>
        </authorList>
    </citation>
    <scope>NUCLEOTIDE SEQUENCE [LARGE SCALE GENOMIC DNA]</scope>
</reference>
<evidence type="ECO:0000313" key="2">
    <source>
        <dbReference type="EMBL" id="GMI29620.1"/>
    </source>
</evidence>
<dbReference type="Proteomes" id="UP001165060">
    <property type="component" value="Unassembled WGS sequence"/>
</dbReference>
<dbReference type="PANTHER" id="PTHR24216">
    <property type="entry name" value="PAXILLIN-RELATED"/>
    <property type="match status" value="1"/>
</dbReference>
<sequence length="1393" mass="155549">MPSTLPRDQLRPLTAPADNSESPLSRRAPKPSRLRSASQASSSSPSRLALHPSSLPSPLHSKTRPSTGRRSKNPPPSFANFASPSARPTTAPGSSSSRASPLTRFGPRPNTALHPPPSYALPSPLHSAPYESSASVSCALPPESSPEPANFTFDEEASYVSVMSSVGVPSRRRQGGASSVSSHQPSTKYFHSSPTRLTTPLALAGLTDPSDVVSFFDGSIAEGDGEDPSFDDAMPFNPAYVSHPPPRLVRGPSAPLLNTASSAYPYNSYADDSEKTLATWMASTSTESQSFQSFAVRAESVWMEACSAADFEDEALPHMPGANRRKTAAAVEILLNVQSIFGRFKSFLEPVTAEIMLAVYDNANKIMSQSPPSREDLGSGVMFFDLVKQQDLILRAAQEELQLQKSGVQMSDVLKKRNGLVKQVMMRSKVVMRDMIFYAWSHSVRTRKSQLKMFLHRKKGRWFDKWRFNAKHLKDTMDNPAYQFKKRWQHSEREKNWLTEERDGLLEEMELLLMQKGEQTAETTALYRMLENRVDDHHNTFHSNRNLLGEVEEAEENENFDSYGIEGESFGSVGKGAGGVLANGIGGSPSKWKKAKAKIQMAGALGNLKTVVAGKIGEMKRDGLMSDIEETIKKEREAIMKRRRAVSDDFRGGGTALATTTTSPSPAPASETPLSPESEKRRAASENITESSAGISPGLTAANKRIEELEGLVTHNIDLLEGTQAEIKRLQSTIKDQSATIAKMAEGTLEERKQRHTAAAPKRRTMRQSFKVELMEQAKRSINEKECQTPEEWLWDHRMSKTEKLEKEAKERKEREMLEHGIKSVDTAKEMDSKQRTSVAHRRSQFGKSDSGIFEENASNDESRRNRAISVSNMRNNHEVAHPLKTTRMNAKTKGLLQILKNASVPDTAPPPITLKLAEELCTLVWKEKWELDAAAYAREVKFPPLPEVMLDAFIQSQVHSHGIRSLAIKYFKSFTWACNHYKDKSPRLKAMYKLLNLSGTDAHGNVKNKSSAAENMSPKSSSRNAAKVYEEKKRRAMLDPTFDPEEDIEVYDSAYVQFFMLWLKKVFLSPDHLEECLNDLKGDYAVLKKMVCNVFESLFPFLRSKNPEKFSALVGEVEKCKLIDNPIDKRPHVRFDDIVGLVAKYFPFERESSGTAGSALAQAKAKQTLGKMFKAAKGGMLSFKMKHIGRLQDAFEKYDKKNNLADHRGEFEYTSFKELVQQGLGFAEGRVDDLTAIQLFNEWQDAVEAETGWEEYLHDNSIEGGNHGKALEQFSALSKQVKEDASKVDTRDENAKRRSVLATGLAHSHFDEKKQNILAWKKAASKMRSVFYSSAFTQVDQEMATKLEISRGLMAAKIAFAKVMYAKNFFIDDHVVGKKNRFLGESDDDFDF</sequence>
<protein>
    <submittedName>
        <fullName evidence="2">Uncharacterized protein</fullName>
    </submittedName>
</protein>
<keyword evidence="3" id="KW-1185">Reference proteome</keyword>
<feature type="compositionally biased region" description="Low complexity" evidence="1">
    <location>
        <begin position="34"/>
        <end position="60"/>
    </location>
</feature>
<feature type="compositionally biased region" description="Low complexity" evidence="1">
    <location>
        <begin position="656"/>
        <end position="676"/>
    </location>
</feature>
<feature type="region of interest" description="Disordered" evidence="1">
    <location>
        <begin position="828"/>
        <end position="865"/>
    </location>
</feature>
<evidence type="ECO:0000313" key="3">
    <source>
        <dbReference type="Proteomes" id="UP001165060"/>
    </source>
</evidence>
<feature type="region of interest" description="Disordered" evidence="1">
    <location>
        <begin position="1"/>
        <end position="152"/>
    </location>
</feature>
<feature type="compositionally biased region" description="Basic residues" evidence="1">
    <location>
        <begin position="61"/>
        <end position="72"/>
    </location>
</feature>
<comment type="caution">
    <text evidence="2">The sequence shown here is derived from an EMBL/GenBank/DDBJ whole genome shotgun (WGS) entry which is preliminary data.</text>
</comment>
<accession>A0ABQ6MN52</accession>
<name>A0ABQ6MN52_9STRA</name>
<organism evidence="2 3">
    <name type="scientific">Tetraparma gracilis</name>
    <dbReference type="NCBI Taxonomy" id="2962635"/>
    <lineage>
        <taxon>Eukaryota</taxon>
        <taxon>Sar</taxon>
        <taxon>Stramenopiles</taxon>
        <taxon>Ochrophyta</taxon>
        <taxon>Bolidophyceae</taxon>
        <taxon>Parmales</taxon>
        <taxon>Triparmaceae</taxon>
        <taxon>Tetraparma</taxon>
    </lineage>
</organism>
<evidence type="ECO:0000256" key="1">
    <source>
        <dbReference type="SAM" id="MobiDB-lite"/>
    </source>
</evidence>
<feature type="compositionally biased region" description="Polar residues" evidence="1">
    <location>
        <begin position="176"/>
        <end position="193"/>
    </location>
</feature>
<proteinExistence type="predicted"/>
<dbReference type="PANTHER" id="PTHR24216:SF65">
    <property type="entry name" value="PAXILLIN-LIKE PROTEIN 1"/>
    <property type="match status" value="1"/>
</dbReference>
<gene>
    <name evidence="2" type="ORF">TeGR_g336</name>
</gene>